<dbReference type="AlphaFoldDB" id="A0A9P5JXN4"/>
<dbReference type="InterPro" id="IPR006461">
    <property type="entry name" value="PLAC_motif_containing"/>
</dbReference>
<comment type="caution">
    <text evidence="2">The sequence shown here is derived from an EMBL/GenBank/DDBJ whole genome shotgun (WGS) entry which is preliminary data.</text>
</comment>
<dbReference type="Proteomes" id="UP000759537">
    <property type="component" value="Unassembled WGS sequence"/>
</dbReference>
<keyword evidence="3" id="KW-1185">Reference proteome</keyword>
<name>A0A9P5JXN4_9AGAM</name>
<gene>
    <name evidence="2" type="ORF">DFH94DRAFT_685781</name>
</gene>
<proteinExistence type="predicted"/>
<organism evidence="2 3">
    <name type="scientific">Russula ochroleuca</name>
    <dbReference type="NCBI Taxonomy" id="152965"/>
    <lineage>
        <taxon>Eukaryota</taxon>
        <taxon>Fungi</taxon>
        <taxon>Dikarya</taxon>
        <taxon>Basidiomycota</taxon>
        <taxon>Agaricomycotina</taxon>
        <taxon>Agaricomycetes</taxon>
        <taxon>Russulales</taxon>
        <taxon>Russulaceae</taxon>
        <taxon>Russula</taxon>
    </lineage>
</organism>
<dbReference type="PANTHER" id="PTHR15907">
    <property type="entry name" value="DUF614 FAMILY PROTEIN-RELATED"/>
    <property type="match status" value="1"/>
</dbReference>
<sequence length="156" mass="17725">MEDDKQFVSNQPQGTVPMQVGGNKNANNRPIGADGKRDWSFGLLDSFPRCSLCCQAAWCPCIVYSENRQRLRHLQQQGGPLPGGGEKYDDHCCLYGGMLLPGYAWVMHMHNRTETRERYGIRGNAHRDCLTALCCCSCAHTQERREIELEENSFRK</sequence>
<dbReference type="NCBIfam" id="TIGR01571">
    <property type="entry name" value="A_thal_Cys_rich"/>
    <property type="match status" value="1"/>
</dbReference>
<evidence type="ECO:0000313" key="3">
    <source>
        <dbReference type="Proteomes" id="UP000759537"/>
    </source>
</evidence>
<evidence type="ECO:0000313" key="2">
    <source>
        <dbReference type="EMBL" id="KAF8467964.1"/>
    </source>
</evidence>
<dbReference type="Pfam" id="PF04749">
    <property type="entry name" value="PLAC8"/>
    <property type="match status" value="1"/>
</dbReference>
<reference evidence="2" key="1">
    <citation type="submission" date="2019-10" db="EMBL/GenBank/DDBJ databases">
        <authorList>
            <consortium name="DOE Joint Genome Institute"/>
            <person name="Kuo A."/>
            <person name="Miyauchi S."/>
            <person name="Kiss E."/>
            <person name="Drula E."/>
            <person name="Kohler A."/>
            <person name="Sanchez-Garcia M."/>
            <person name="Andreopoulos B."/>
            <person name="Barry K.W."/>
            <person name="Bonito G."/>
            <person name="Buee M."/>
            <person name="Carver A."/>
            <person name="Chen C."/>
            <person name="Cichocki N."/>
            <person name="Clum A."/>
            <person name="Culley D."/>
            <person name="Crous P.W."/>
            <person name="Fauchery L."/>
            <person name="Girlanda M."/>
            <person name="Hayes R."/>
            <person name="Keri Z."/>
            <person name="LaButti K."/>
            <person name="Lipzen A."/>
            <person name="Lombard V."/>
            <person name="Magnuson J."/>
            <person name="Maillard F."/>
            <person name="Morin E."/>
            <person name="Murat C."/>
            <person name="Nolan M."/>
            <person name="Ohm R."/>
            <person name="Pangilinan J."/>
            <person name="Pereira M."/>
            <person name="Perotto S."/>
            <person name="Peter M."/>
            <person name="Riley R."/>
            <person name="Sitrit Y."/>
            <person name="Stielow B."/>
            <person name="Szollosi G."/>
            <person name="Zifcakova L."/>
            <person name="Stursova M."/>
            <person name="Spatafora J.W."/>
            <person name="Tedersoo L."/>
            <person name="Vaario L.-M."/>
            <person name="Yamada A."/>
            <person name="Yan M."/>
            <person name="Wang P."/>
            <person name="Xu J."/>
            <person name="Bruns T."/>
            <person name="Baldrian P."/>
            <person name="Vilgalys R."/>
            <person name="Henrissat B."/>
            <person name="Grigoriev I.V."/>
            <person name="Hibbett D."/>
            <person name="Nagy L.G."/>
            <person name="Martin F.M."/>
        </authorList>
    </citation>
    <scope>NUCLEOTIDE SEQUENCE</scope>
    <source>
        <strain evidence="2">Prilba</strain>
    </source>
</reference>
<protein>
    <submittedName>
        <fullName evidence="2">PLAC8-domain-containing protein</fullName>
    </submittedName>
</protein>
<feature type="compositionally biased region" description="Polar residues" evidence="1">
    <location>
        <begin position="7"/>
        <end position="28"/>
    </location>
</feature>
<accession>A0A9P5JXN4</accession>
<reference evidence="2" key="2">
    <citation type="journal article" date="2020" name="Nat. Commun.">
        <title>Large-scale genome sequencing of mycorrhizal fungi provides insights into the early evolution of symbiotic traits.</title>
        <authorList>
            <person name="Miyauchi S."/>
            <person name="Kiss E."/>
            <person name="Kuo A."/>
            <person name="Drula E."/>
            <person name="Kohler A."/>
            <person name="Sanchez-Garcia M."/>
            <person name="Morin E."/>
            <person name="Andreopoulos B."/>
            <person name="Barry K.W."/>
            <person name="Bonito G."/>
            <person name="Buee M."/>
            <person name="Carver A."/>
            <person name="Chen C."/>
            <person name="Cichocki N."/>
            <person name="Clum A."/>
            <person name="Culley D."/>
            <person name="Crous P.W."/>
            <person name="Fauchery L."/>
            <person name="Girlanda M."/>
            <person name="Hayes R.D."/>
            <person name="Keri Z."/>
            <person name="LaButti K."/>
            <person name="Lipzen A."/>
            <person name="Lombard V."/>
            <person name="Magnuson J."/>
            <person name="Maillard F."/>
            <person name="Murat C."/>
            <person name="Nolan M."/>
            <person name="Ohm R.A."/>
            <person name="Pangilinan J."/>
            <person name="Pereira M.F."/>
            <person name="Perotto S."/>
            <person name="Peter M."/>
            <person name="Pfister S."/>
            <person name="Riley R."/>
            <person name="Sitrit Y."/>
            <person name="Stielow J.B."/>
            <person name="Szollosi G."/>
            <person name="Zifcakova L."/>
            <person name="Stursova M."/>
            <person name="Spatafora J.W."/>
            <person name="Tedersoo L."/>
            <person name="Vaario L.M."/>
            <person name="Yamada A."/>
            <person name="Yan M."/>
            <person name="Wang P."/>
            <person name="Xu J."/>
            <person name="Bruns T."/>
            <person name="Baldrian P."/>
            <person name="Vilgalys R."/>
            <person name="Dunand C."/>
            <person name="Henrissat B."/>
            <person name="Grigoriev I.V."/>
            <person name="Hibbett D."/>
            <person name="Nagy L.G."/>
            <person name="Martin F.M."/>
        </authorList>
    </citation>
    <scope>NUCLEOTIDE SEQUENCE</scope>
    <source>
        <strain evidence="2">Prilba</strain>
    </source>
</reference>
<dbReference type="EMBL" id="WHVB01000034">
    <property type="protein sequence ID" value="KAF8467964.1"/>
    <property type="molecule type" value="Genomic_DNA"/>
</dbReference>
<feature type="region of interest" description="Disordered" evidence="1">
    <location>
        <begin position="1"/>
        <end position="31"/>
    </location>
</feature>
<dbReference type="OrthoDB" id="1045822at2759"/>
<evidence type="ECO:0000256" key="1">
    <source>
        <dbReference type="SAM" id="MobiDB-lite"/>
    </source>
</evidence>